<keyword evidence="3" id="KW-1185">Reference proteome</keyword>
<dbReference type="AlphaFoldDB" id="A0A9Q3GJE8"/>
<reference evidence="2" key="1">
    <citation type="submission" date="2021-03" db="EMBL/GenBank/DDBJ databases">
        <title>Draft genome sequence of rust myrtle Austropuccinia psidii MF-1, a brazilian biotype.</title>
        <authorList>
            <person name="Quecine M.C."/>
            <person name="Pachon D.M.R."/>
            <person name="Bonatelli M.L."/>
            <person name="Correr F.H."/>
            <person name="Franceschini L.M."/>
            <person name="Leite T.F."/>
            <person name="Margarido G.R.A."/>
            <person name="Almeida C.A."/>
            <person name="Ferrarezi J.A."/>
            <person name="Labate C.A."/>
        </authorList>
    </citation>
    <scope>NUCLEOTIDE SEQUENCE</scope>
    <source>
        <strain evidence="2">MF-1</strain>
    </source>
</reference>
<evidence type="ECO:0008006" key="4">
    <source>
        <dbReference type="Google" id="ProtNLM"/>
    </source>
</evidence>
<name>A0A9Q3GJE8_9BASI</name>
<evidence type="ECO:0000313" key="2">
    <source>
        <dbReference type="EMBL" id="MBW0469255.1"/>
    </source>
</evidence>
<sequence length="104" mass="11435">MLTKHTGSPEKRHQKKSVPSGTFADLDDIPTLPLPSTQLQFPQVTEHELQDAINKLPNKKAAGPDKTPNELLKIAKDTITPSLLKIISACLKIHHFPPNGKKIS</sequence>
<accession>A0A9Q3GJE8</accession>
<protein>
    <recommendedName>
        <fullName evidence="4">Reverse transcriptase domain-containing protein</fullName>
    </recommendedName>
</protein>
<proteinExistence type="predicted"/>
<comment type="caution">
    <text evidence="2">The sequence shown here is derived from an EMBL/GenBank/DDBJ whole genome shotgun (WGS) entry which is preliminary data.</text>
</comment>
<evidence type="ECO:0000256" key="1">
    <source>
        <dbReference type="SAM" id="MobiDB-lite"/>
    </source>
</evidence>
<dbReference type="OrthoDB" id="412006at2759"/>
<organism evidence="2 3">
    <name type="scientific">Austropuccinia psidii MF-1</name>
    <dbReference type="NCBI Taxonomy" id="1389203"/>
    <lineage>
        <taxon>Eukaryota</taxon>
        <taxon>Fungi</taxon>
        <taxon>Dikarya</taxon>
        <taxon>Basidiomycota</taxon>
        <taxon>Pucciniomycotina</taxon>
        <taxon>Pucciniomycetes</taxon>
        <taxon>Pucciniales</taxon>
        <taxon>Sphaerophragmiaceae</taxon>
        <taxon>Austropuccinia</taxon>
    </lineage>
</organism>
<dbReference type="Proteomes" id="UP000765509">
    <property type="component" value="Unassembled WGS sequence"/>
</dbReference>
<gene>
    <name evidence="2" type="ORF">O181_008970</name>
</gene>
<feature type="region of interest" description="Disordered" evidence="1">
    <location>
        <begin position="1"/>
        <end position="36"/>
    </location>
</feature>
<dbReference type="EMBL" id="AVOT02002128">
    <property type="protein sequence ID" value="MBW0469255.1"/>
    <property type="molecule type" value="Genomic_DNA"/>
</dbReference>
<evidence type="ECO:0000313" key="3">
    <source>
        <dbReference type="Proteomes" id="UP000765509"/>
    </source>
</evidence>